<keyword evidence="6" id="KW-0677">Repeat</keyword>
<dbReference type="OrthoDB" id="6252479at2759"/>
<keyword evidence="4" id="KW-0479">Metal-binding</keyword>
<keyword evidence="8" id="KW-0130">Cell adhesion</keyword>
<evidence type="ECO:0000313" key="18">
    <source>
        <dbReference type="Proteomes" id="UP000663829"/>
    </source>
</evidence>
<dbReference type="SMART" id="SM00112">
    <property type="entry name" value="CA"/>
    <property type="match status" value="3"/>
</dbReference>
<feature type="domain" description="Cadherin" evidence="15">
    <location>
        <begin position="24"/>
        <end position="159"/>
    </location>
</feature>
<dbReference type="Proteomes" id="UP000681722">
    <property type="component" value="Unassembled WGS sequence"/>
</dbReference>
<keyword evidence="5 14" id="KW-0732">Signal</keyword>
<feature type="domain" description="Cadherin" evidence="15">
    <location>
        <begin position="160"/>
        <end position="279"/>
    </location>
</feature>
<keyword evidence="3 13" id="KW-0812">Transmembrane</keyword>
<dbReference type="GO" id="GO:0005886">
    <property type="term" value="C:plasma membrane"/>
    <property type="evidence" value="ECO:0007669"/>
    <property type="project" value="UniProtKB-SubCell"/>
</dbReference>
<evidence type="ECO:0000256" key="7">
    <source>
        <dbReference type="ARBA" id="ARBA00022837"/>
    </source>
</evidence>
<dbReference type="CDD" id="cd11304">
    <property type="entry name" value="Cadherin_repeat"/>
    <property type="match status" value="3"/>
</dbReference>
<protein>
    <recommendedName>
        <fullName evidence="15">Cadherin domain-containing protein</fullName>
    </recommendedName>
</protein>
<dbReference type="GO" id="GO:0007156">
    <property type="term" value="P:homophilic cell adhesion via plasma membrane adhesion molecules"/>
    <property type="evidence" value="ECO:0007669"/>
    <property type="project" value="InterPro"/>
</dbReference>
<dbReference type="PANTHER" id="PTHR24028:SF146">
    <property type="entry name" value="CADHERIN 96CB, ISOFORM D-RELATED"/>
    <property type="match status" value="1"/>
</dbReference>
<evidence type="ECO:0000256" key="5">
    <source>
        <dbReference type="ARBA" id="ARBA00022729"/>
    </source>
</evidence>
<dbReference type="EMBL" id="CAJOBC010000686">
    <property type="protein sequence ID" value="CAF3614873.1"/>
    <property type="molecule type" value="Genomic_DNA"/>
</dbReference>
<dbReference type="Pfam" id="PF00028">
    <property type="entry name" value="Cadherin"/>
    <property type="match status" value="2"/>
</dbReference>
<proteinExistence type="predicted"/>
<evidence type="ECO:0000256" key="13">
    <source>
        <dbReference type="SAM" id="Phobius"/>
    </source>
</evidence>
<accession>A0A813UKI7</accession>
<dbReference type="PANTHER" id="PTHR24028">
    <property type="entry name" value="CADHERIN-87A"/>
    <property type="match status" value="1"/>
</dbReference>
<dbReference type="EMBL" id="CAJNOQ010000686">
    <property type="protein sequence ID" value="CAF0827951.1"/>
    <property type="molecule type" value="Genomic_DNA"/>
</dbReference>
<dbReference type="Proteomes" id="UP000663829">
    <property type="component" value="Unassembled WGS sequence"/>
</dbReference>
<evidence type="ECO:0000256" key="8">
    <source>
        <dbReference type="ARBA" id="ARBA00022889"/>
    </source>
</evidence>
<feature type="chain" id="PRO_5036409423" description="Cadherin domain-containing protein" evidence="14">
    <location>
        <begin position="21"/>
        <end position="1342"/>
    </location>
</feature>
<gene>
    <name evidence="16" type="ORF">GPM918_LOCUS4899</name>
    <name evidence="17" type="ORF">SRO942_LOCUS4900</name>
</gene>
<evidence type="ECO:0000256" key="2">
    <source>
        <dbReference type="ARBA" id="ARBA00022475"/>
    </source>
</evidence>
<dbReference type="PROSITE" id="PS00232">
    <property type="entry name" value="CADHERIN_1"/>
    <property type="match status" value="3"/>
</dbReference>
<evidence type="ECO:0000256" key="3">
    <source>
        <dbReference type="ARBA" id="ARBA00022692"/>
    </source>
</evidence>
<dbReference type="PROSITE" id="PS50268">
    <property type="entry name" value="CADHERIN_2"/>
    <property type="match status" value="4"/>
</dbReference>
<comment type="subcellular location">
    <subcellularLocation>
        <location evidence="1">Cell membrane</location>
        <topology evidence="1">Single-pass type I membrane protein</topology>
    </subcellularLocation>
</comment>
<evidence type="ECO:0000256" key="11">
    <source>
        <dbReference type="ARBA" id="ARBA00023180"/>
    </source>
</evidence>
<keyword evidence="10 13" id="KW-0472">Membrane</keyword>
<organism evidence="16 18">
    <name type="scientific">Didymodactylos carnosus</name>
    <dbReference type="NCBI Taxonomy" id="1234261"/>
    <lineage>
        <taxon>Eukaryota</taxon>
        <taxon>Metazoa</taxon>
        <taxon>Spiralia</taxon>
        <taxon>Gnathifera</taxon>
        <taxon>Rotifera</taxon>
        <taxon>Eurotatoria</taxon>
        <taxon>Bdelloidea</taxon>
        <taxon>Philodinida</taxon>
        <taxon>Philodinidae</taxon>
        <taxon>Didymodactylos</taxon>
    </lineage>
</organism>
<evidence type="ECO:0000259" key="15">
    <source>
        <dbReference type="PROSITE" id="PS50268"/>
    </source>
</evidence>
<feature type="transmembrane region" description="Helical" evidence="13">
    <location>
        <begin position="950"/>
        <end position="972"/>
    </location>
</feature>
<dbReference type="FunFam" id="2.60.40.60:FF:000020">
    <property type="entry name" value="Dachsous cadherin-related 1b"/>
    <property type="match status" value="1"/>
</dbReference>
<evidence type="ECO:0000256" key="14">
    <source>
        <dbReference type="SAM" id="SignalP"/>
    </source>
</evidence>
<evidence type="ECO:0000313" key="16">
    <source>
        <dbReference type="EMBL" id="CAF0827951.1"/>
    </source>
</evidence>
<evidence type="ECO:0000256" key="4">
    <source>
        <dbReference type="ARBA" id="ARBA00022723"/>
    </source>
</evidence>
<reference evidence="16" key="1">
    <citation type="submission" date="2021-02" db="EMBL/GenBank/DDBJ databases">
        <authorList>
            <person name="Nowell W R."/>
        </authorList>
    </citation>
    <scope>NUCLEOTIDE SEQUENCE</scope>
</reference>
<feature type="domain" description="Cadherin" evidence="15">
    <location>
        <begin position="539"/>
        <end position="672"/>
    </location>
</feature>
<dbReference type="PRINTS" id="PR00205">
    <property type="entry name" value="CADHERIN"/>
</dbReference>
<evidence type="ECO:0000256" key="9">
    <source>
        <dbReference type="ARBA" id="ARBA00022989"/>
    </source>
</evidence>
<sequence length="1342" mass="154510">MGFVSTIVILIIVLPFYTMQQLNKNLTYMLFISEDVPINYKQLVDTFDESVCKDYSIIIPTSNDYESSFDIYLRTSENDKFNETIRRKKSNNRNLNQKHCNLYIKVLTGLDREQYPTYTIRRHFLPMIHDNHTITSKSKPFTVQFSVVILDVNDHSPQFEVDHFRFNVAENTIVGKKIGQVLAHDPDTFLNGKITYTIFGDDLYVNGNNNSDRKMFRIEADSGELYLLEPLDYETKHEYLFLVEAKDHGNVDATSWPSIPSYADILIHVDDVNDCHPEIILTIPDNESVSLSSINKEDRYIINDMSPRKHSRMKNDSTSYTEGNDDDIEDDFINHFRLKSENESKEKQSSFQILKFVKEEPILADNLLALVYIRDNDNLANGELTLELQVKLVNPIAAFKLDSRCINDFSIHHFTENICAYLIENYFRLTLFRPNVYGLFNNLILDRDEHEMFMFKFTVDDHGNMPIQNINHLQFNNISQLDESSNTKNLTKKLKKQIRHRKRTRSLDQYHTEKLFSLKSEIYLHLKLLDINDNHPQFIKPYYQVSVDENQPRDTFVVRVHAEDIDKGENGTVRYELITHAHKKKQSNKKLVQNHGSSSLSINNNTKKRLLNKLFAIDSVNGIITTNTRLDYKRCAYYRFSIRAYDLGFNRKSSTAIVDIIVNNQNDHVSYFLKDEYKFFIEENLPIGTIVGEITVGDEDNDLPQELFINFSTNNELNESDVQLTLMQMKSRAKKNLIQYVFVDTQRNESSDFVIDSNGIIRTLVILDRETHSEYNMSIVIYDDELQASSPPAIIHIKVLDINDNAPSLRSSDPSHIISINQVDLYTSDDSVLYTLDIVDFDEGMNGLVTVNCFNCTPYFSIDQDGKVKRVSNMTVPNGFYTLGILLRDNGTKTSLETQHWLRLHINGPEHETNSPLSLSSQFYTTTNVIQLKNDKIKWPLNVIQIRPQIWFIILVCISWFLLAIAAMWTCYQYEKQNKEKKKRLLISQVRDHKIIVHQHQQPPYDTLDSKTSCIYTKLTGGDKHDQQLTMINHNKINDSFQNEDEIEDTSYDADGIIGDTNFVLTTSKNNTDTHDTKRNLNGQFGYLSTKQAALISAGLNSIGRGCSNVIVSSSNISRLTCSRCQLSSMMNSRETIMTDAATNTSSHEDELDTPERGTLLRTFPYQYKSVRQMSSNNNYHFEPIDNDISNAFNTATATATTTTTLASSKTHLIKPVPYVRKPPHNANYNGSNRQLLTSNAITTTKRPYSYAHLENLSRNLSSEQVNHGTGLSSSNNFENNDTNTMINNNNHVYSDMKRSITTDTLQLKYGDTYGRKLYYFPSTQDVLDALKRCSHDKESFV</sequence>
<feature type="domain" description="Cadherin" evidence="15">
    <location>
        <begin position="673"/>
        <end position="809"/>
    </location>
</feature>
<keyword evidence="11" id="KW-0325">Glycoprotein</keyword>
<dbReference type="FunFam" id="2.60.40.60:FF:000123">
    <property type="entry name" value="Protocadherin beta 4"/>
    <property type="match status" value="1"/>
</dbReference>
<dbReference type="GO" id="GO:0005509">
    <property type="term" value="F:calcium ion binding"/>
    <property type="evidence" value="ECO:0007669"/>
    <property type="project" value="UniProtKB-UniRule"/>
</dbReference>
<evidence type="ECO:0000313" key="17">
    <source>
        <dbReference type="EMBL" id="CAF3614873.1"/>
    </source>
</evidence>
<feature type="signal peptide" evidence="14">
    <location>
        <begin position="1"/>
        <end position="20"/>
    </location>
</feature>
<evidence type="ECO:0000256" key="6">
    <source>
        <dbReference type="ARBA" id="ARBA00022737"/>
    </source>
</evidence>
<evidence type="ECO:0000256" key="12">
    <source>
        <dbReference type="PROSITE-ProRule" id="PRU00043"/>
    </source>
</evidence>
<comment type="caution">
    <text evidence="16">The sequence shown here is derived from an EMBL/GenBank/DDBJ whole genome shotgun (WGS) entry which is preliminary data.</text>
</comment>
<keyword evidence="2" id="KW-1003">Cell membrane</keyword>
<keyword evidence="9 13" id="KW-1133">Transmembrane helix</keyword>
<keyword evidence="18" id="KW-1185">Reference proteome</keyword>
<dbReference type="SUPFAM" id="SSF49313">
    <property type="entry name" value="Cadherin-like"/>
    <property type="match status" value="4"/>
</dbReference>
<keyword evidence="7 12" id="KW-0106">Calcium</keyword>
<dbReference type="Gene3D" id="2.60.40.60">
    <property type="entry name" value="Cadherins"/>
    <property type="match status" value="5"/>
</dbReference>
<name>A0A813UKI7_9BILA</name>
<dbReference type="InterPro" id="IPR050174">
    <property type="entry name" value="Protocadherin/Cadherin-CA"/>
</dbReference>
<dbReference type="InterPro" id="IPR002126">
    <property type="entry name" value="Cadherin-like_dom"/>
</dbReference>
<evidence type="ECO:0000256" key="1">
    <source>
        <dbReference type="ARBA" id="ARBA00004251"/>
    </source>
</evidence>
<dbReference type="InterPro" id="IPR015919">
    <property type="entry name" value="Cadherin-like_sf"/>
</dbReference>
<evidence type="ECO:0000256" key="10">
    <source>
        <dbReference type="ARBA" id="ARBA00023136"/>
    </source>
</evidence>
<dbReference type="InterPro" id="IPR020894">
    <property type="entry name" value="Cadherin_CS"/>
</dbReference>